<keyword evidence="3" id="KW-1185">Reference proteome</keyword>
<dbReference type="Proteomes" id="UP000198797">
    <property type="component" value="Unassembled WGS sequence"/>
</dbReference>
<sequence>MDAICNQARGGAALALAAGVDLIVIQLGMGDASPVTTAETSIHVFRKMAREAVRASAALLLSHAKIRTSLEGALRRGSGEHRCHGRSRLPGSTVSSEKAVASW</sequence>
<dbReference type="STRING" id="121616.GA0070216_11525"/>
<organism evidence="2 3">
    <name type="scientific">Micromonospora matsumotoense</name>
    <dbReference type="NCBI Taxonomy" id="121616"/>
    <lineage>
        <taxon>Bacteria</taxon>
        <taxon>Bacillati</taxon>
        <taxon>Actinomycetota</taxon>
        <taxon>Actinomycetes</taxon>
        <taxon>Micromonosporales</taxon>
        <taxon>Micromonosporaceae</taxon>
        <taxon>Micromonospora</taxon>
    </lineage>
</organism>
<evidence type="ECO:0000256" key="1">
    <source>
        <dbReference type="SAM" id="MobiDB-lite"/>
    </source>
</evidence>
<dbReference type="AlphaFoldDB" id="A0A1C5AA87"/>
<proteinExistence type="predicted"/>
<protein>
    <submittedName>
        <fullName evidence="2">Uncharacterized protein</fullName>
    </submittedName>
</protein>
<name>A0A1C5AA87_9ACTN</name>
<feature type="region of interest" description="Disordered" evidence="1">
    <location>
        <begin position="75"/>
        <end position="103"/>
    </location>
</feature>
<reference evidence="3" key="1">
    <citation type="submission" date="2016-06" db="EMBL/GenBank/DDBJ databases">
        <authorList>
            <person name="Varghese N."/>
            <person name="Submissions Spin"/>
        </authorList>
    </citation>
    <scope>NUCLEOTIDE SEQUENCE [LARGE SCALE GENOMIC DNA]</scope>
    <source>
        <strain evidence="3">DSM 44100</strain>
    </source>
</reference>
<gene>
    <name evidence="2" type="ORF">GA0070216_11525</name>
</gene>
<evidence type="ECO:0000313" key="3">
    <source>
        <dbReference type="Proteomes" id="UP000198797"/>
    </source>
</evidence>
<dbReference type="EMBL" id="FMCU01000015">
    <property type="protein sequence ID" value="SCF42046.1"/>
    <property type="molecule type" value="Genomic_DNA"/>
</dbReference>
<evidence type="ECO:0000313" key="2">
    <source>
        <dbReference type="EMBL" id="SCF42046.1"/>
    </source>
</evidence>
<accession>A0A1C5AA87</accession>